<dbReference type="PATRIC" id="fig|742733.3.peg.1879"/>
<gene>
    <name evidence="2" type="ORF">HMPREF9469_01810</name>
</gene>
<dbReference type="HOGENOM" id="CLU_046670_8_0_9"/>
<dbReference type="InterPro" id="IPR018878">
    <property type="entry name" value="ORF6C_dom"/>
</dbReference>
<name>G5HGP1_9FIRM</name>
<dbReference type="RefSeq" id="WP_007861167.1">
    <property type="nucleotide sequence ID" value="NZ_JH376420.1"/>
</dbReference>
<dbReference type="InterPro" id="IPR003497">
    <property type="entry name" value="BRO_N_domain"/>
</dbReference>
<dbReference type="AlphaFoldDB" id="G5HGP1"/>
<dbReference type="Pfam" id="PF10552">
    <property type="entry name" value="ORF6C"/>
    <property type="match status" value="1"/>
</dbReference>
<sequence length="255" mass="29355">MKKNEVMVFENEELGLQVRTLMNPDGSISVSAEDTAMGFGWFRTEVKNGKEYTSVMWSRLNGYCKELGFAHECAKDDYIPESLYYLLGMKANNERAQRYQRWLAMEVLPTLRKTGYYEMPKKLSATEQLRLQNQAILEVDEKVEAVNQDLQQFKQDMPILGIEEDRITNAVKKKGVQCLGGKNSNAYKDHSLRQRLYRDIYRELYRQFGVSTYKAIKRSQCDIAVSIIGGYEPPLILAEQISDCNAQMNISQEVA</sequence>
<dbReference type="eggNOG" id="COG3617">
    <property type="taxonomic scope" value="Bacteria"/>
</dbReference>
<comment type="caution">
    <text evidence="2">The sequence shown here is derived from an EMBL/GenBank/DDBJ whole genome shotgun (WGS) entry which is preliminary data.</text>
</comment>
<feature type="domain" description="Bro-N" evidence="1">
    <location>
        <begin position="3"/>
        <end position="115"/>
    </location>
</feature>
<proteinExistence type="predicted"/>
<accession>G5HGP1</accession>
<dbReference type="eggNOG" id="COG3646">
    <property type="taxonomic scope" value="Bacteria"/>
</dbReference>
<protein>
    <recommendedName>
        <fullName evidence="1">Bro-N domain-containing protein</fullName>
    </recommendedName>
</protein>
<dbReference type="SMART" id="SM01040">
    <property type="entry name" value="Bro-N"/>
    <property type="match status" value="1"/>
</dbReference>
<evidence type="ECO:0000313" key="3">
    <source>
        <dbReference type="Proteomes" id="UP000003763"/>
    </source>
</evidence>
<dbReference type="Proteomes" id="UP000003763">
    <property type="component" value="Unassembled WGS sequence"/>
</dbReference>
<reference evidence="2 3" key="1">
    <citation type="submission" date="2011-08" db="EMBL/GenBank/DDBJ databases">
        <title>The Genome Sequence of Clostridium citroniae WAL-17108.</title>
        <authorList>
            <consortium name="The Broad Institute Genome Sequencing Platform"/>
            <person name="Earl A."/>
            <person name="Ward D."/>
            <person name="Feldgarden M."/>
            <person name="Gevers D."/>
            <person name="Finegold S.M."/>
            <person name="Summanen P.H."/>
            <person name="Molitoris D.R."/>
            <person name="Vaisanen M.L."/>
            <person name="Daigneault M."/>
            <person name="Allen-Vercoe E."/>
            <person name="Young S.K."/>
            <person name="Zeng Q."/>
            <person name="Gargeya S."/>
            <person name="Fitzgerald M."/>
            <person name="Haas B."/>
            <person name="Abouelleil A."/>
            <person name="Alvarado L."/>
            <person name="Arachchi H.M."/>
            <person name="Berlin A."/>
            <person name="Brown A."/>
            <person name="Chapman S.B."/>
            <person name="Chen Z."/>
            <person name="Dunbar C."/>
            <person name="Freedman E."/>
            <person name="Gearin G."/>
            <person name="Gellesch M."/>
            <person name="Goldberg J."/>
            <person name="Griggs A."/>
            <person name="Gujja S."/>
            <person name="Heiman D."/>
            <person name="Howarth C."/>
            <person name="Larson L."/>
            <person name="Lui A."/>
            <person name="MacDonald P.J.P."/>
            <person name="Montmayeur A."/>
            <person name="Murphy C."/>
            <person name="Neiman D."/>
            <person name="Pearson M."/>
            <person name="Priest M."/>
            <person name="Roberts A."/>
            <person name="Saif S."/>
            <person name="Shea T."/>
            <person name="Shenoy N."/>
            <person name="Sisk P."/>
            <person name="Stolte C."/>
            <person name="Sykes S."/>
            <person name="Wortman J."/>
            <person name="Nusbaum C."/>
            <person name="Birren B."/>
        </authorList>
    </citation>
    <scope>NUCLEOTIDE SEQUENCE [LARGE SCALE GENOMIC DNA]</scope>
    <source>
        <strain evidence="2 3">WAL-17108</strain>
    </source>
</reference>
<evidence type="ECO:0000313" key="2">
    <source>
        <dbReference type="EMBL" id="EHE99241.1"/>
    </source>
</evidence>
<dbReference type="PROSITE" id="PS51750">
    <property type="entry name" value="BRO_N"/>
    <property type="match status" value="1"/>
</dbReference>
<evidence type="ECO:0000259" key="1">
    <source>
        <dbReference type="PROSITE" id="PS51750"/>
    </source>
</evidence>
<dbReference type="EMBL" id="ADLJ01000014">
    <property type="protein sequence ID" value="EHE99241.1"/>
    <property type="molecule type" value="Genomic_DNA"/>
</dbReference>
<organism evidence="2 3">
    <name type="scientific">[Clostridium] citroniae WAL-17108</name>
    <dbReference type="NCBI Taxonomy" id="742733"/>
    <lineage>
        <taxon>Bacteria</taxon>
        <taxon>Bacillati</taxon>
        <taxon>Bacillota</taxon>
        <taxon>Clostridia</taxon>
        <taxon>Lachnospirales</taxon>
        <taxon>Lachnospiraceae</taxon>
        <taxon>Enterocloster</taxon>
    </lineage>
</organism>